<sequence length="95" mass="10158">MTLPDVDLDAPVTVTLSVADICVLAGLADRLGDAQAEAGNLPEAQALWNLEAAIERQNDIAFRPDADHWHRRATAHLARAFTETPGNDPNTGSIT</sequence>
<dbReference type="EMBL" id="AAYA01000011">
    <property type="protein sequence ID" value="EBA07176.1"/>
    <property type="molecule type" value="Genomic_DNA"/>
</dbReference>
<evidence type="ECO:0000313" key="2">
    <source>
        <dbReference type="Proteomes" id="UP000005713"/>
    </source>
</evidence>
<accession>A3K749</accession>
<dbReference type="Proteomes" id="UP000005713">
    <property type="component" value="Unassembled WGS sequence"/>
</dbReference>
<name>A3K749_SAGS3</name>
<organism evidence="1 2">
    <name type="scientific">Sagittula stellata (strain ATCC 700073 / DSM 11524 / E-37)</name>
    <dbReference type="NCBI Taxonomy" id="388399"/>
    <lineage>
        <taxon>Bacteria</taxon>
        <taxon>Pseudomonadati</taxon>
        <taxon>Pseudomonadota</taxon>
        <taxon>Alphaproteobacteria</taxon>
        <taxon>Rhodobacterales</taxon>
        <taxon>Roseobacteraceae</taxon>
        <taxon>Sagittula</taxon>
    </lineage>
</organism>
<keyword evidence="2" id="KW-1185">Reference proteome</keyword>
<gene>
    <name evidence="1" type="ORF">SSE37_13301</name>
</gene>
<protein>
    <submittedName>
        <fullName evidence="1">Uncharacterized protein</fullName>
    </submittedName>
</protein>
<dbReference type="OrthoDB" id="9843838at2"/>
<evidence type="ECO:0000313" key="1">
    <source>
        <dbReference type="EMBL" id="EBA07176.1"/>
    </source>
</evidence>
<proteinExistence type="predicted"/>
<comment type="caution">
    <text evidence="1">The sequence shown here is derived from an EMBL/GenBank/DDBJ whole genome shotgun (WGS) entry which is preliminary data.</text>
</comment>
<reference evidence="1 2" key="1">
    <citation type="submission" date="2006-06" db="EMBL/GenBank/DDBJ databases">
        <authorList>
            <person name="Moran M.A."/>
            <person name="Ferriera S."/>
            <person name="Johnson J."/>
            <person name="Kravitz S."/>
            <person name="Beeson K."/>
            <person name="Sutton G."/>
            <person name="Rogers Y.-H."/>
            <person name="Friedman R."/>
            <person name="Frazier M."/>
            <person name="Venter J.C."/>
        </authorList>
    </citation>
    <scope>NUCLEOTIDE SEQUENCE [LARGE SCALE GENOMIC DNA]</scope>
    <source>
        <strain evidence="1 2">E-37</strain>
    </source>
</reference>
<dbReference type="AlphaFoldDB" id="A3K749"/>
<dbReference type="RefSeq" id="WP_005861404.1">
    <property type="nucleotide sequence ID" value="NZ_AAYA01000011.1"/>
</dbReference>